<sequence length="699" mass="77932">MDSEKLPRKLWEHPDPKSTAIWRFMQAANEKFGLNMQDFPSLYKWSCDNRNSFYTFFFDNYPLIYQGSYNLAVEESIPISKLPRWFDGIQLNYAENFLWSRTLEDDTGARTTKTKEDSKIALTEVREGNTEVKHVTWAELRCRVADLASAFHQRGLKKGDRVVLVGQHSTSTLVVFLATTWLGALFSSSSTDMGVGGLLQRTVQIDPKFVFFDDASLYGGKYIDLHDKIQGVMQGLQECPSFQTIIINTRFADKPYATDDISKTERLEYFLLLGKSKRPPPPERINFQDPMVVYYSSGTTGTPKAIVHGVGSILLNAAKEAILHQDATPDSVNLQFTTTGWIMFLASVTQMQFGGRSILYDGSPFIPDHTVLLRVAEEQGATSLGVSPRWMGELKRRNIVPKAVADLSKLTRVLSTGMVLPDQMFEWFYDAAFPAHVQLCNTSGGTDIAGAFVLENPLMPVHVGGCVGPALGVQIAVYEHDLPEGSDGKPLPAGEAGDLVATAAFPNIPLYLWGDSQPAPGQRYMDSYFKRFNNVWTQGDFCAFHPITGGILMLGRSDGVLNPSGIRFGSSDIYGIIEKYFAAEVADSLCVGQRRKTDIDERVFLFLIMKPGKRLNEALSKAVKRTIARELTKRHVPRFIFEAPEIPTTINGKKVELPVKSILSGKRVKPSAMLFNPASLEYFYQFQKVDELGQGKALL</sequence>
<protein>
    <submittedName>
        <fullName evidence="2">Acetoacetyl-CoA synthase</fullName>
    </submittedName>
</protein>
<gene>
    <name evidence="2" type="ORF">VFPPC_16377</name>
</gene>
<dbReference type="KEGG" id="pchm:VFPPC_16377"/>
<dbReference type="PROSITE" id="PS00455">
    <property type="entry name" value="AMP_BINDING"/>
    <property type="match status" value="1"/>
</dbReference>
<dbReference type="Pfam" id="PF00501">
    <property type="entry name" value="AMP-binding"/>
    <property type="match status" value="1"/>
</dbReference>
<dbReference type="AlphaFoldDB" id="A0A179FC91"/>
<dbReference type="RefSeq" id="XP_018140309.1">
    <property type="nucleotide sequence ID" value="XM_018294130.1"/>
</dbReference>
<dbReference type="PANTHER" id="PTHR42921:SF4">
    <property type="entry name" value="ACETOACETYL-COA SYNTHASE (AFU_ORTHOLOGUE AFUA_8G04770)"/>
    <property type="match status" value="1"/>
</dbReference>
<dbReference type="InterPro" id="IPR005914">
    <property type="entry name" value="Acac_CoA_synth"/>
</dbReference>
<dbReference type="GO" id="GO:0030729">
    <property type="term" value="F:acetoacetate-CoA ligase activity"/>
    <property type="evidence" value="ECO:0007669"/>
    <property type="project" value="InterPro"/>
</dbReference>
<dbReference type="SUPFAM" id="SSF56801">
    <property type="entry name" value="Acetyl-CoA synthetase-like"/>
    <property type="match status" value="1"/>
</dbReference>
<evidence type="ECO:0000313" key="2">
    <source>
        <dbReference type="EMBL" id="OAQ62729.1"/>
    </source>
</evidence>
<dbReference type="Proteomes" id="UP000078397">
    <property type="component" value="Unassembled WGS sequence"/>
</dbReference>
<evidence type="ECO:0000313" key="3">
    <source>
        <dbReference type="Proteomes" id="UP000078397"/>
    </source>
</evidence>
<accession>A0A179FC91</accession>
<dbReference type="STRING" id="1380566.A0A179FC91"/>
<dbReference type="EMBL" id="LSBJ02000006">
    <property type="protein sequence ID" value="OAQ62729.1"/>
    <property type="molecule type" value="Genomic_DNA"/>
</dbReference>
<evidence type="ECO:0000259" key="1">
    <source>
        <dbReference type="Pfam" id="PF00501"/>
    </source>
</evidence>
<reference evidence="2 3" key="1">
    <citation type="journal article" date="2016" name="PLoS Pathog.">
        <title>Biosynthesis of antibiotic leucinostatins in bio-control fungus Purpureocillium lilacinum and their inhibition on phytophthora revealed by genome mining.</title>
        <authorList>
            <person name="Wang G."/>
            <person name="Liu Z."/>
            <person name="Lin R."/>
            <person name="Li E."/>
            <person name="Mao Z."/>
            <person name="Ling J."/>
            <person name="Yang Y."/>
            <person name="Yin W.B."/>
            <person name="Xie B."/>
        </authorList>
    </citation>
    <scope>NUCLEOTIDE SEQUENCE [LARGE SCALE GENOMIC DNA]</scope>
    <source>
        <strain evidence="2">170</strain>
    </source>
</reference>
<organism evidence="2 3">
    <name type="scientific">Pochonia chlamydosporia 170</name>
    <dbReference type="NCBI Taxonomy" id="1380566"/>
    <lineage>
        <taxon>Eukaryota</taxon>
        <taxon>Fungi</taxon>
        <taxon>Dikarya</taxon>
        <taxon>Ascomycota</taxon>
        <taxon>Pezizomycotina</taxon>
        <taxon>Sordariomycetes</taxon>
        <taxon>Hypocreomycetidae</taxon>
        <taxon>Hypocreales</taxon>
        <taxon>Clavicipitaceae</taxon>
        <taxon>Pochonia</taxon>
    </lineage>
</organism>
<keyword evidence="3" id="KW-1185">Reference proteome</keyword>
<dbReference type="OrthoDB" id="10253869at2759"/>
<dbReference type="InterPro" id="IPR042099">
    <property type="entry name" value="ANL_N_sf"/>
</dbReference>
<dbReference type="NCBIfam" id="TIGR01217">
    <property type="entry name" value="ac_ac_CoA_syn"/>
    <property type="match status" value="1"/>
</dbReference>
<feature type="domain" description="AMP-dependent synthetase/ligase" evidence="1">
    <location>
        <begin position="118"/>
        <end position="500"/>
    </location>
</feature>
<dbReference type="PANTHER" id="PTHR42921">
    <property type="entry name" value="ACETOACETYL-COA SYNTHETASE"/>
    <property type="match status" value="1"/>
</dbReference>
<dbReference type="InterPro" id="IPR000873">
    <property type="entry name" value="AMP-dep_synth/lig_dom"/>
</dbReference>
<dbReference type="Gene3D" id="3.30.300.30">
    <property type="match status" value="1"/>
</dbReference>
<dbReference type="GeneID" id="28858124"/>
<name>A0A179FC91_METCM</name>
<dbReference type="GO" id="GO:0006629">
    <property type="term" value="P:lipid metabolic process"/>
    <property type="evidence" value="ECO:0007669"/>
    <property type="project" value="InterPro"/>
</dbReference>
<proteinExistence type="predicted"/>
<dbReference type="Gene3D" id="3.40.50.12780">
    <property type="entry name" value="N-terminal domain of ligase-like"/>
    <property type="match status" value="1"/>
</dbReference>
<dbReference type="InterPro" id="IPR020845">
    <property type="entry name" value="AMP-binding_CS"/>
</dbReference>
<dbReference type="InterPro" id="IPR045851">
    <property type="entry name" value="AMP-bd_C_sf"/>
</dbReference>
<comment type="caution">
    <text evidence="2">The sequence shown here is derived from an EMBL/GenBank/DDBJ whole genome shotgun (WGS) entry which is preliminary data.</text>
</comment>